<gene>
    <name evidence="2" type="ORF">KMZ29_22250</name>
</gene>
<accession>A0A975NCN6</accession>
<evidence type="ECO:0000259" key="1">
    <source>
        <dbReference type="Pfam" id="PF12680"/>
    </source>
</evidence>
<evidence type="ECO:0000313" key="2">
    <source>
        <dbReference type="EMBL" id="QWG12400.1"/>
    </source>
</evidence>
<feature type="domain" description="SnoaL-like" evidence="1">
    <location>
        <begin position="12"/>
        <end position="118"/>
    </location>
</feature>
<dbReference type="EMBL" id="CP076134">
    <property type="protein sequence ID" value="QWG12400.1"/>
    <property type="molecule type" value="Genomic_DNA"/>
</dbReference>
<name>A0A975NCN6_9BRAD</name>
<dbReference type="Pfam" id="PF12680">
    <property type="entry name" value="SnoaL_2"/>
    <property type="match status" value="1"/>
</dbReference>
<sequence length="149" mass="17122">MVEHLNRQRVLNLLDSFYSGDIEGALARLSDDIDYIAAAPIDILPHLGHRRGKAEIRKMWQTVHARYSSMRYELPYIVAEDDKVAVLIRAFFRKSGSDRIVQFDIAVFYTFRDGVIAQIREVIDSFDLVQQVLERDVAAVLAETKPKKN</sequence>
<dbReference type="SUPFAM" id="SSF54427">
    <property type="entry name" value="NTF2-like"/>
    <property type="match status" value="1"/>
</dbReference>
<evidence type="ECO:0000313" key="3">
    <source>
        <dbReference type="Proteomes" id="UP000680839"/>
    </source>
</evidence>
<dbReference type="Gene3D" id="3.10.450.50">
    <property type="match status" value="1"/>
</dbReference>
<dbReference type="InterPro" id="IPR037401">
    <property type="entry name" value="SnoaL-like"/>
</dbReference>
<dbReference type="AlphaFoldDB" id="A0A975NCN6"/>
<proteinExistence type="predicted"/>
<organism evidence="2 3">
    <name type="scientific">Bradyrhizobium sediminis</name>
    <dbReference type="NCBI Taxonomy" id="2840469"/>
    <lineage>
        <taxon>Bacteria</taxon>
        <taxon>Pseudomonadati</taxon>
        <taxon>Pseudomonadota</taxon>
        <taxon>Alphaproteobacteria</taxon>
        <taxon>Hyphomicrobiales</taxon>
        <taxon>Nitrobacteraceae</taxon>
        <taxon>Bradyrhizobium</taxon>
    </lineage>
</organism>
<dbReference type="RefSeq" id="WP_215621220.1">
    <property type="nucleotide sequence ID" value="NZ_CP076134.1"/>
</dbReference>
<dbReference type="Proteomes" id="UP000680839">
    <property type="component" value="Chromosome"/>
</dbReference>
<dbReference type="InterPro" id="IPR032710">
    <property type="entry name" value="NTF2-like_dom_sf"/>
</dbReference>
<protein>
    <submittedName>
        <fullName evidence="2">Nuclear transport factor 2 family protein</fullName>
    </submittedName>
</protein>
<reference evidence="2" key="1">
    <citation type="submission" date="2021-06" db="EMBL/GenBank/DDBJ databases">
        <title>Bradyrhizobium sp. S2-20-1 Genome sequencing.</title>
        <authorList>
            <person name="Jin L."/>
        </authorList>
    </citation>
    <scope>NUCLEOTIDE SEQUENCE</scope>
    <source>
        <strain evidence="2">S2-20-1</strain>
    </source>
</reference>